<gene>
    <name evidence="2" type="ORF">ACHAW5_002620</name>
</gene>
<evidence type="ECO:0000313" key="2">
    <source>
        <dbReference type="EMBL" id="KAL3791975.1"/>
    </source>
</evidence>
<dbReference type="AlphaFoldDB" id="A0ABD3PVC3"/>
<feature type="region of interest" description="Disordered" evidence="1">
    <location>
        <begin position="84"/>
        <end position="137"/>
    </location>
</feature>
<comment type="caution">
    <text evidence="2">The sequence shown here is derived from an EMBL/GenBank/DDBJ whole genome shotgun (WGS) entry which is preliminary data.</text>
</comment>
<evidence type="ECO:0000256" key="1">
    <source>
        <dbReference type="SAM" id="MobiDB-lite"/>
    </source>
</evidence>
<organism evidence="2 3">
    <name type="scientific">Stephanodiscus triporus</name>
    <dbReference type="NCBI Taxonomy" id="2934178"/>
    <lineage>
        <taxon>Eukaryota</taxon>
        <taxon>Sar</taxon>
        <taxon>Stramenopiles</taxon>
        <taxon>Ochrophyta</taxon>
        <taxon>Bacillariophyta</taxon>
        <taxon>Coscinodiscophyceae</taxon>
        <taxon>Thalassiosirophycidae</taxon>
        <taxon>Stephanodiscales</taxon>
        <taxon>Stephanodiscaceae</taxon>
        <taxon>Stephanodiscus</taxon>
    </lineage>
</organism>
<reference evidence="2 3" key="1">
    <citation type="submission" date="2024-10" db="EMBL/GenBank/DDBJ databases">
        <title>Updated reference genomes for cyclostephanoid diatoms.</title>
        <authorList>
            <person name="Roberts W.R."/>
            <person name="Alverson A.J."/>
        </authorList>
    </citation>
    <scope>NUCLEOTIDE SEQUENCE [LARGE SCALE GENOMIC DNA]</scope>
    <source>
        <strain evidence="2 3">AJA276-08</strain>
    </source>
</reference>
<dbReference type="EMBL" id="JALLAZ020000572">
    <property type="protein sequence ID" value="KAL3791975.1"/>
    <property type="molecule type" value="Genomic_DNA"/>
</dbReference>
<name>A0ABD3PVC3_9STRA</name>
<dbReference type="Proteomes" id="UP001530315">
    <property type="component" value="Unassembled WGS sequence"/>
</dbReference>
<protein>
    <submittedName>
        <fullName evidence="2">Uncharacterized protein</fullName>
    </submittedName>
</protein>
<keyword evidence="3" id="KW-1185">Reference proteome</keyword>
<proteinExistence type="predicted"/>
<sequence>MPPKGRDNTRSHKSEQGLAKIKKYFQGLPRSTPFTIISDEKWFPYSHYEFHRDGSPYAELVERPRTPSVPEMLSIELPTGFDASHLSGSTLSVPPPPLASSNRAAPTIVDFPSTPKSSREGKENNSDELDQLSPAGKKFLEQLPDLSYMLKSTLSLPHDGQ</sequence>
<evidence type="ECO:0000313" key="3">
    <source>
        <dbReference type="Proteomes" id="UP001530315"/>
    </source>
</evidence>
<accession>A0ABD3PVC3</accession>